<keyword evidence="7" id="KW-1005">Bacterial flagellum biogenesis</keyword>
<dbReference type="STRING" id="1308866.J416_00709"/>
<dbReference type="RefSeq" id="WP_003462848.1">
    <property type="nucleotide sequence ID" value="NZ_APML01000004.1"/>
</dbReference>
<proteinExistence type="inferred from homology"/>
<evidence type="ECO:0000313" key="17">
    <source>
        <dbReference type="EMBL" id="ENH98221.1"/>
    </source>
</evidence>
<dbReference type="NCBIfam" id="TIGR03499">
    <property type="entry name" value="FlhF"/>
    <property type="match status" value="1"/>
</dbReference>
<evidence type="ECO:0000256" key="1">
    <source>
        <dbReference type="ARBA" id="ARBA00004413"/>
    </source>
</evidence>
<comment type="caution">
    <text evidence="17">The sequence shown here is derived from an EMBL/GenBank/DDBJ whole genome shotgun (WGS) entry which is preliminary data.</text>
</comment>
<dbReference type="SMART" id="SM00962">
    <property type="entry name" value="SRP54"/>
    <property type="match status" value="1"/>
</dbReference>
<evidence type="ECO:0000313" key="18">
    <source>
        <dbReference type="Proteomes" id="UP000012283"/>
    </source>
</evidence>
<evidence type="ECO:0000256" key="12">
    <source>
        <dbReference type="ARBA" id="ARBA00025337"/>
    </source>
</evidence>
<dbReference type="PANTHER" id="PTHR43134">
    <property type="entry name" value="SIGNAL RECOGNITION PARTICLE RECEPTOR SUBUNIT ALPHA"/>
    <property type="match status" value="1"/>
</dbReference>
<comment type="function">
    <text evidence="12">Necessary for flagellar biosynthesis. May be involved in translocation of the flagellum.</text>
</comment>
<dbReference type="InterPro" id="IPR020006">
    <property type="entry name" value="FlhF"/>
</dbReference>
<evidence type="ECO:0000256" key="10">
    <source>
        <dbReference type="ARBA" id="ARBA00023136"/>
    </source>
</evidence>
<evidence type="ECO:0000259" key="16">
    <source>
        <dbReference type="SMART" id="SM00962"/>
    </source>
</evidence>
<evidence type="ECO:0000256" key="8">
    <source>
        <dbReference type="ARBA" id="ARBA00022927"/>
    </source>
</evidence>
<keyword evidence="5" id="KW-1003">Cell membrane</keyword>
<keyword evidence="6" id="KW-0547">Nucleotide-binding</keyword>
<evidence type="ECO:0000256" key="7">
    <source>
        <dbReference type="ARBA" id="ARBA00022795"/>
    </source>
</evidence>
<feature type="domain" description="SRP54-type proteins GTP-binding" evidence="16">
    <location>
        <begin position="181"/>
        <end position="372"/>
    </location>
</feature>
<evidence type="ECO:0000256" key="5">
    <source>
        <dbReference type="ARBA" id="ARBA00022475"/>
    </source>
</evidence>
<keyword evidence="18" id="KW-1185">Reference proteome</keyword>
<dbReference type="GO" id="GO:0003924">
    <property type="term" value="F:GTPase activity"/>
    <property type="evidence" value="ECO:0007669"/>
    <property type="project" value="UniProtKB-UniRule"/>
</dbReference>
<feature type="compositionally biased region" description="Basic and acidic residues" evidence="14">
    <location>
        <begin position="63"/>
        <end position="77"/>
    </location>
</feature>
<dbReference type="PATRIC" id="fig|1308866.3.peg.145"/>
<dbReference type="Proteomes" id="UP000012283">
    <property type="component" value="Unassembled WGS sequence"/>
</dbReference>
<dbReference type="Gene3D" id="1.20.120.1380">
    <property type="entry name" value="Flagellar FlhF biosynthesis protein, N domain"/>
    <property type="match status" value="1"/>
</dbReference>
<evidence type="ECO:0000256" key="9">
    <source>
        <dbReference type="ARBA" id="ARBA00023134"/>
    </source>
</evidence>
<evidence type="ECO:0000256" key="3">
    <source>
        <dbReference type="ARBA" id="ARBA00014919"/>
    </source>
</evidence>
<keyword evidence="10" id="KW-0472">Membrane</keyword>
<comment type="subcellular location">
    <subcellularLocation>
        <location evidence="1">Cell membrane</location>
        <topology evidence="1">Peripheral membrane protein</topology>
        <orientation evidence="1">Cytoplasmic side</orientation>
    </subcellularLocation>
</comment>
<dbReference type="GO" id="GO:0005525">
    <property type="term" value="F:GTP binding"/>
    <property type="evidence" value="ECO:0007669"/>
    <property type="project" value="UniProtKB-UniRule"/>
</dbReference>
<dbReference type="GO" id="GO:0044781">
    <property type="term" value="P:bacterial-type flagellum organization"/>
    <property type="evidence" value="ECO:0007669"/>
    <property type="project" value="UniProtKB-UniRule"/>
</dbReference>
<dbReference type="GO" id="GO:0015031">
    <property type="term" value="P:protein transport"/>
    <property type="evidence" value="ECO:0007669"/>
    <property type="project" value="UniProtKB-KW"/>
</dbReference>
<dbReference type="OrthoDB" id="9778554at2"/>
<dbReference type="SUPFAM" id="SSF52540">
    <property type="entry name" value="P-loop containing nucleoside triphosphate hydrolases"/>
    <property type="match status" value="1"/>
</dbReference>
<keyword evidence="17" id="KW-0969">Cilium</keyword>
<evidence type="ECO:0000256" key="13">
    <source>
        <dbReference type="NCBIfam" id="TIGR03499"/>
    </source>
</evidence>
<keyword evidence="9" id="KW-0342">GTP-binding</keyword>
<gene>
    <name evidence="17" type="primary">flhF</name>
    <name evidence="17" type="ORF">J416_00709</name>
</gene>
<dbReference type="eggNOG" id="COG1419">
    <property type="taxonomic scope" value="Bacteria"/>
</dbReference>
<dbReference type="GO" id="GO:0005886">
    <property type="term" value="C:plasma membrane"/>
    <property type="evidence" value="ECO:0007669"/>
    <property type="project" value="UniProtKB-SubCell"/>
</dbReference>
<evidence type="ECO:0000256" key="2">
    <source>
        <dbReference type="ARBA" id="ARBA00008531"/>
    </source>
</evidence>
<keyword evidence="17" id="KW-0282">Flagellum</keyword>
<dbReference type="Pfam" id="PF00448">
    <property type="entry name" value="SRP54"/>
    <property type="match status" value="1"/>
</dbReference>
<dbReference type="FunFam" id="3.40.50.300:FF:000695">
    <property type="entry name" value="Flagellar biosynthesis regulator FlhF"/>
    <property type="match status" value="1"/>
</dbReference>
<dbReference type="InterPro" id="IPR027417">
    <property type="entry name" value="P-loop_NTPase"/>
</dbReference>
<evidence type="ECO:0000256" key="11">
    <source>
        <dbReference type="ARBA" id="ARBA00023225"/>
    </source>
</evidence>
<evidence type="ECO:0000256" key="4">
    <source>
        <dbReference type="ARBA" id="ARBA00022448"/>
    </source>
</evidence>
<protein>
    <recommendedName>
        <fullName evidence="3 13">Flagellar biosynthesis protein FlhF</fullName>
    </recommendedName>
</protein>
<evidence type="ECO:0000256" key="14">
    <source>
        <dbReference type="SAM" id="MobiDB-lite"/>
    </source>
</evidence>
<dbReference type="InterPro" id="IPR000897">
    <property type="entry name" value="SRP54_GTPase_dom"/>
</dbReference>
<dbReference type="GO" id="GO:0006614">
    <property type="term" value="P:SRP-dependent cotranslational protein targeting to membrane"/>
    <property type="evidence" value="ECO:0007669"/>
    <property type="project" value="UniProtKB-UniRule"/>
</dbReference>
<accession>N4WYU4</accession>
<dbReference type="EMBL" id="APML01000004">
    <property type="protein sequence ID" value="ENH98221.1"/>
    <property type="molecule type" value="Genomic_DNA"/>
</dbReference>
<keyword evidence="4" id="KW-0813">Transport</keyword>
<evidence type="ECO:0000256" key="6">
    <source>
        <dbReference type="ARBA" id="ARBA00022741"/>
    </source>
</evidence>
<dbReference type="AlphaFoldDB" id="N4WYU4"/>
<keyword evidence="8" id="KW-0653">Protein transport</keyword>
<keyword evidence="11" id="KW-1006">Bacterial flagellum protein export</keyword>
<dbReference type="Gene3D" id="3.40.50.300">
    <property type="entry name" value="P-loop containing nucleotide triphosphate hydrolases"/>
    <property type="match status" value="1"/>
</dbReference>
<dbReference type="InterPro" id="IPR047040">
    <property type="entry name" value="FlhF__GTPase_dom"/>
</dbReference>
<feature type="domain" description="AAA+ ATPase" evidence="15">
    <location>
        <begin position="180"/>
        <end position="349"/>
    </location>
</feature>
<dbReference type="GO" id="GO:0005047">
    <property type="term" value="F:signal recognition particle binding"/>
    <property type="evidence" value="ECO:0007669"/>
    <property type="project" value="TreeGrafter"/>
</dbReference>
<sequence>MKVKKFKGKNMPEVMQVVRKELGNDAVILNSKEIQDGGFLGLFKQRKIEVLAAIDPAANKVAPVREEQPKAAERQRSSFDATSNQDQEAVLKEIKDMKRWIQQNTAQQQKYEYPFQLIYDHLIEKEVHPEVIDRVIQGVQSTNSFDDPIQVDTEELWQSVKHQFKKEMRQSGTFGGSLFEQQFVHFVGPTGVGKTTTIAKLAAYCSLHEKKSVAFITTDTYRIAAIEQLKTYSKILDVPLEIAYDLNDYQKARQKFQNYDIVLVDTAGRNFKDKKYVEELSQQMDLAHDVDTYLVLSLTTRAQDLEEIYQQFDNVPLKQIIFTKKDETSTFGALANLCLTYGIGIAYLTNGQDVPDDIEEATIDHTVEMIVGD</sequence>
<name>N4WYU4_9BACI</name>
<dbReference type="PANTHER" id="PTHR43134:SF3">
    <property type="entry name" value="FLAGELLAR BIOSYNTHESIS PROTEIN FLHF"/>
    <property type="match status" value="1"/>
</dbReference>
<dbReference type="CDD" id="cd17873">
    <property type="entry name" value="FlhF"/>
    <property type="match status" value="1"/>
</dbReference>
<feature type="region of interest" description="Disordered" evidence="14">
    <location>
        <begin position="62"/>
        <end position="86"/>
    </location>
</feature>
<comment type="similarity">
    <text evidence="2">Belongs to the GTP-binding SRP family.</text>
</comment>
<dbReference type="SMART" id="SM00382">
    <property type="entry name" value="AAA"/>
    <property type="match status" value="1"/>
</dbReference>
<reference evidence="17 18" key="1">
    <citation type="submission" date="2013-03" db="EMBL/GenBank/DDBJ databases">
        <title>Draft genome sequence of Gracibacillus halophilus YIM-C55.5, a moderately halophilic and thermophilic organism from the Xiaochaidamu salt lake.</title>
        <authorList>
            <person name="Sugumar T."/>
            <person name="Polireddy D.R."/>
            <person name="Antony A."/>
            <person name="Madhava Y.R."/>
            <person name="Sivakumar N."/>
        </authorList>
    </citation>
    <scope>NUCLEOTIDE SEQUENCE [LARGE SCALE GENOMIC DNA]</scope>
    <source>
        <strain evidence="17 18">YIM-C55.5</strain>
    </source>
</reference>
<evidence type="ECO:0000259" key="15">
    <source>
        <dbReference type="SMART" id="SM00382"/>
    </source>
</evidence>
<keyword evidence="17" id="KW-0966">Cell projection</keyword>
<organism evidence="17 18">
    <name type="scientific">Gracilibacillus halophilus YIM-C55.5</name>
    <dbReference type="NCBI Taxonomy" id="1308866"/>
    <lineage>
        <taxon>Bacteria</taxon>
        <taxon>Bacillati</taxon>
        <taxon>Bacillota</taxon>
        <taxon>Bacilli</taxon>
        <taxon>Bacillales</taxon>
        <taxon>Bacillaceae</taxon>
        <taxon>Gracilibacillus</taxon>
    </lineage>
</organism>
<dbReference type="InterPro" id="IPR003593">
    <property type="entry name" value="AAA+_ATPase"/>
</dbReference>